<protein>
    <recommendedName>
        <fullName evidence="10">VPS37 C-terminal domain-containing protein</fullName>
    </recommendedName>
</protein>
<feature type="region of interest" description="Disordered" evidence="9">
    <location>
        <begin position="1"/>
        <end position="38"/>
    </location>
</feature>
<evidence type="ECO:0000256" key="2">
    <source>
        <dbReference type="ARBA" id="ARBA00007617"/>
    </source>
</evidence>
<dbReference type="SUPFAM" id="SSF140111">
    <property type="entry name" value="Endosomal sorting complex assembly domain"/>
    <property type="match status" value="1"/>
</dbReference>
<dbReference type="PROSITE" id="PS51314">
    <property type="entry name" value="VPS37_C"/>
    <property type="match status" value="1"/>
</dbReference>
<evidence type="ECO:0000256" key="7">
    <source>
        <dbReference type="PROSITE-ProRule" id="PRU00646"/>
    </source>
</evidence>
<dbReference type="RefSeq" id="XP_014242938.1">
    <property type="nucleotide sequence ID" value="XM_014387452.2"/>
</dbReference>
<proteinExistence type="inferred from homology"/>
<sequence>MRMLRQSPSEMDSRGCQDEHEHEVSMKNNPLGGSFEGADECDDPLLVVSDEQLENGMSLPPLETWNVEDLQKVSKDPEILDAMIMASPLVVALENKKSQLLSENTKLAKENLTCEETIASLMEELSVKQEMLRNLLDEVEKSSASYAKLAEAYSPNNIRESLQKSVLAIDEDSERIAEHFLQGGVDIDEFIADYTGKRKLSHIRKIKCEKLGNQLKKFEQAGL</sequence>
<dbReference type="GO" id="GO:0000813">
    <property type="term" value="C:ESCRT I complex"/>
    <property type="evidence" value="ECO:0007669"/>
    <property type="project" value="UniProtKB-ARBA"/>
</dbReference>
<accession>A0A8I6RDV3</accession>
<evidence type="ECO:0000256" key="9">
    <source>
        <dbReference type="SAM" id="MobiDB-lite"/>
    </source>
</evidence>
<feature type="domain" description="VPS37 C-terminal" evidence="10">
    <location>
        <begin position="136"/>
        <end position="223"/>
    </location>
</feature>
<comment type="similarity">
    <text evidence="2">Belongs to the VPS37 family.</text>
</comment>
<dbReference type="OrthoDB" id="10260857at2759"/>
<dbReference type="Gene3D" id="1.10.287.660">
    <property type="entry name" value="Helix hairpin bin"/>
    <property type="match status" value="1"/>
</dbReference>
<dbReference type="AlphaFoldDB" id="A0A8I6RDV3"/>
<dbReference type="GO" id="GO:0006612">
    <property type="term" value="P:protein targeting to membrane"/>
    <property type="evidence" value="ECO:0007669"/>
    <property type="project" value="TreeGrafter"/>
</dbReference>
<feature type="compositionally biased region" description="Basic and acidic residues" evidence="9">
    <location>
        <begin position="11"/>
        <end position="25"/>
    </location>
</feature>
<dbReference type="Proteomes" id="UP000494040">
    <property type="component" value="Unassembled WGS sequence"/>
</dbReference>
<dbReference type="InterPro" id="IPR037202">
    <property type="entry name" value="ESCRT_assembly_dom"/>
</dbReference>
<dbReference type="OMA" id="AMIMASP"/>
<dbReference type="KEGG" id="clec:106662988"/>
<comment type="subcellular location">
    <subcellularLocation>
        <location evidence="1">Late endosome membrane</location>
        <topology evidence="1">Peripheral membrane protein</topology>
    </subcellularLocation>
</comment>
<evidence type="ECO:0000256" key="4">
    <source>
        <dbReference type="ARBA" id="ARBA00022753"/>
    </source>
</evidence>
<dbReference type="InterPro" id="IPR009851">
    <property type="entry name" value="Mod_r"/>
</dbReference>
<dbReference type="PANTHER" id="PTHR13678">
    <property type="entry name" value="VACUOLAR PROTEIN SORTING-ASSOCIATED PROTEIN 37"/>
    <property type="match status" value="1"/>
</dbReference>
<feature type="coiled-coil region" evidence="8">
    <location>
        <begin position="90"/>
        <end position="152"/>
    </location>
</feature>
<name>A0A8I6RDV3_CIMLE</name>
<evidence type="ECO:0000256" key="6">
    <source>
        <dbReference type="ARBA" id="ARBA00025010"/>
    </source>
</evidence>
<feature type="compositionally biased region" description="Polar residues" evidence="9">
    <location>
        <begin position="1"/>
        <end position="10"/>
    </location>
</feature>
<evidence type="ECO:0000256" key="8">
    <source>
        <dbReference type="SAM" id="Coils"/>
    </source>
</evidence>
<dbReference type="Pfam" id="PF07200">
    <property type="entry name" value="Mod_r"/>
    <property type="match status" value="1"/>
</dbReference>
<keyword evidence="12" id="KW-1185">Reference proteome</keyword>
<evidence type="ECO:0000313" key="11">
    <source>
        <dbReference type="EnsemblMetazoa" id="XP_014242938.1"/>
    </source>
</evidence>
<evidence type="ECO:0000256" key="1">
    <source>
        <dbReference type="ARBA" id="ARBA00004633"/>
    </source>
</evidence>
<evidence type="ECO:0000256" key="3">
    <source>
        <dbReference type="ARBA" id="ARBA00022448"/>
    </source>
</evidence>
<evidence type="ECO:0000313" key="12">
    <source>
        <dbReference type="Proteomes" id="UP000494040"/>
    </source>
</evidence>
<keyword evidence="4" id="KW-0967">Endosome</keyword>
<dbReference type="EnsemblMetazoa" id="XM_014387452.2">
    <property type="protein sequence ID" value="XP_014242938.1"/>
    <property type="gene ID" value="LOC106662988"/>
</dbReference>
<keyword evidence="3 7" id="KW-0813">Transport</keyword>
<dbReference type="GeneID" id="106662988"/>
<dbReference type="GO" id="GO:0006623">
    <property type="term" value="P:protein targeting to vacuole"/>
    <property type="evidence" value="ECO:0007669"/>
    <property type="project" value="TreeGrafter"/>
</dbReference>
<organism evidence="11 12">
    <name type="scientific">Cimex lectularius</name>
    <name type="common">Bed bug</name>
    <name type="synonym">Acanthia lectularia</name>
    <dbReference type="NCBI Taxonomy" id="79782"/>
    <lineage>
        <taxon>Eukaryota</taxon>
        <taxon>Metazoa</taxon>
        <taxon>Ecdysozoa</taxon>
        <taxon>Arthropoda</taxon>
        <taxon>Hexapoda</taxon>
        <taxon>Insecta</taxon>
        <taxon>Pterygota</taxon>
        <taxon>Neoptera</taxon>
        <taxon>Paraneoptera</taxon>
        <taxon>Hemiptera</taxon>
        <taxon>Heteroptera</taxon>
        <taxon>Panheteroptera</taxon>
        <taxon>Cimicomorpha</taxon>
        <taxon>Cimicidae</taxon>
        <taxon>Cimex</taxon>
    </lineage>
</organism>
<comment type="function">
    <text evidence="6">Component of the ESCRT-I complex, a regulator of vesicular trafficking process. Required for the sorting of endocytic ubiquitinated cargos into multivesicular bodies. May be involved in cell growth and differentiation.</text>
</comment>
<dbReference type="PANTHER" id="PTHR13678:SF25">
    <property type="entry name" value="EG:115C2.5 PROTEIN"/>
    <property type="match status" value="1"/>
</dbReference>
<dbReference type="GO" id="GO:0031902">
    <property type="term" value="C:late endosome membrane"/>
    <property type="evidence" value="ECO:0007669"/>
    <property type="project" value="UniProtKB-SubCell"/>
</dbReference>
<reference evidence="11" key="1">
    <citation type="submission" date="2022-01" db="UniProtKB">
        <authorList>
            <consortium name="EnsemblMetazoa"/>
        </authorList>
    </citation>
    <scope>IDENTIFICATION</scope>
</reference>
<dbReference type="GO" id="GO:0043162">
    <property type="term" value="P:ubiquitin-dependent protein catabolic process via the multivesicular body sorting pathway"/>
    <property type="evidence" value="ECO:0007669"/>
    <property type="project" value="TreeGrafter"/>
</dbReference>
<keyword evidence="5 7" id="KW-0653">Protein transport</keyword>
<evidence type="ECO:0000256" key="5">
    <source>
        <dbReference type="ARBA" id="ARBA00022927"/>
    </source>
</evidence>
<keyword evidence="8" id="KW-0175">Coiled coil</keyword>
<dbReference type="CTD" id="31006"/>
<dbReference type="InterPro" id="IPR029012">
    <property type="entry name" value="Helix_hairpin_bin_sf"/>
</dbReference>
<evidence type="ECO:0000259" key="10">
    <source>
        <dbReference type="PROSITE" id="PS51314"/>
    </source>
</evidence>